<comment type="subcellular location">
    <subcellularLocation>
        <location evidence="2">Membrane</location>
    </subcellularLocation>
</comment>
<evidence type="ECO:0000256" key="1">
    <source>
        <dbReference type="ARBA" id="ARBA00001971"/>
    </source>
</evidence>
<dbReference type="GeneID" id="19199501"/>
<evidence type="ECO:0000313" key="15">
    <source>
        <dbReference type="Proteomes" id="UP000053558"/>
    </source>
</evidence>
<keyword evidence="12" id="KW-0472">Membrane</keyword>
<dbReference type="PRINTS" id="PR00465">
    <property type="entry name" value="EP450IV"/>
</dbReference>
<reference evidence="15" key="1">
    <citation type="journal article" date="2012" name="Science">
        <title>The Paleozoic origin of enzymatic lignin decomposition reconstructed from 31 fungal genomes.</title>
        <authorList>
            <person name="Floudas D."/>
            <person name="Binder M."/>
            <person name="Riley R."/>
            <person name="Barry K."/>
            <person name="Blanchette R.A."/>
            <person name="Henrissat B."/>
            <person name="Martinez A.T."/>
            <person name="Otillar R."/>
            <person name="Spatafora J.W."/>
            <person name="Yadav J.S."/>
            <person name="Aerts A."/>
            <person name="Benoit I."/>
            <person name="Boyd A."/>
            <person name="Carlson A."/>
            <person name="Copeland A."/>
            <person name="Coutinho P.M."/>
            <person name="de Vries R.P."/>
            <person name="Ferreira P."/>
            <person name="Findley K."/>
            <person name="Foster B."/>
            <person name="Gaskell J."/>
            <person name="Glotzer D."/>
            <person name="Gorecki P."/>
            <person name="Heitman J."/>
            <person name="Hesse C."/>
            <person name="Hori C."/>
            <person name="Igarashi K."/>
            <person name="Jurgens J.A."/>
            <person name="Kallen N."/>
            <person name="Kersten P."/>
            <person name="Kohler A."/>
            <person name="Kuees U."/>
            <person name="Kumar T.K.A."/>
            <person name="Kuo A."/>
            <person name="LaButti K."/>
            <person name="Larrondo L.F."/>
            <person name="Lindquist E."/>
            <person name="Ling A."/>
            <person name="Lombard V."/>
            <person name="Lucas S."/>
            <person name="Lundell T."/>
            <person name="Martin R."/>
            <person name="McLaughlin D.J."/>
            <person name="Morgenstern I."/>
            <person name="Morin E."/>
            <person name="Murat C."/>
            <person name="Nagy L.G."/>
            <person name="Nolan M."/>
            <person name="Ohm R.A."/>
            <person name="Patyshakuliyeva A."/>
            <person name="Rokas A."/>
            <person name="Ruiz-Duenas F.J."/>
            <person name="Sabat G."/>
            <person name="Salamov A."/>
            <person name="Samejima M."/>
            <person name="Schmutz J."/>
            <person name="Slot J.C."/>
            <person name="St John F."/>
            <person name="Stenlid J."/>
            <person name="Sun H."/>
            <person name="Sun S."/>
            <person name="Syed K."/>
            <person name="Tsang A."/>
            <person name="Wiebenga A."/>
            <person name="Young D."/>
            <person name="Pisabarro A."/>
            <person name="Eastwood D.C."/>
            <person name="Martin F."/>
            <person name="Cullen D."/>
            <person name="Grigoriev I.V."/>
            <person name="Hibbett D.S."/>
        </authorList>
    </citation>
    <scope>NUCLEOTIDE SEQUENCE [LARGE SCALE GENOMIC DNA]</scope>
    <source>
        <strain evidence="15">RWD-64-598 SS2</strain>
    </source>
</reference>
<evidence type="ECO:0000256" key="9">
    <source>
        <dbReference type="ARBA" id="ARBA00023002"/>
    </source>
</evidence>
<dbReference type="OrthoDB" id="1470350at2759"/>
<dbReference type="PANTHER" id="PTHR24305">
    <property type="entry name" value="CYTOCHROME P450"/>
    <property type="match status" value="1"/>
</dbReference>
<dbReference type="SUPFAM" id="SSF48264">
    <property type="entry name" value="Cytochrome P450"/>
    <property type="match status" value="1"/>
</dbReference>
<dbReference type="InterPro" id="IPR001128">
    <property type="entry name" value="Cyt_P450"/>
</dbReference>
<gene>
    <name evidence="14" type="ORF">CONPUDRAFT_119866</name>
</gene>
<dbReference type="OMA" id="WFLPTEN"/>
<dbReference type="GO" id="GO:0020037">
    <property type="term" value="F:heme binding"/>
    <property type="evidence" value="ECO:0007669"/>
    <property type="project" value="InterPro"/>
</dbReference>
<dbReference type="EMBL" id="JH711575">
    <property type="protein sequence ID" value="EIW84209.1"/>
    <property type="molecule type" value="Genomic_DNA"/>
</dbReference>
<comment type="caution">
    <text evidence="14">The sequence shown here is derived from an EMBL/GenBank/DDBJ whole genome shotgun (WGS) entry which is preliminary data.</text>
</comment>
<keyword evidence="9" id="KW-0560">Oxidoreductase</keyword>
<dbReference type="PANTHER" id="PTHR24305:SF166">
    <property type="entry name" value="CYTOCHROME P450 12A4, MITOCHONDRIAL-RELATED"/>
    <property type="match status" value="1"/>
</dbReference>
<comment type="cofactor">
    <cofactor evidence="1 13">
        <name>heme</name>
        <dbReference type="ChEBI" id="CHEBI:30413"/>
    </cofactor>
</comment>
<evidence type="ECO:0000256" key="2">
    <source>
        <dbReference type="ARBA" id="ARBA00004370"/>
    </source>
</evidence>
<organism evidence="14 15">
    <name type="scientific">Coniophora puteana (strain RWD-64-598)</name>
    <name type="common">Brown rot fungus</name>
    <dbReference type="NCBI Taxonomy" id="741705"/>
    <lineage>
        <taxon>Eukaryota</taxon>
        <taxon>Fungi</taxon>
        <taxon>Dikarya</taxon>
        <taxon>Basidiomycota</taxon>
        <taxon>Agaricomycotina</taxon>
        <taxon>Agaricomycetes</taxon>
        <taxon>Agaricomycetidae</taxon>
        <taxon>Boletales</taxon>
        <taxon>Coniophorineae</taxon>
        <taxon>Coniophoraceae</taxon>
        <taxon>Coniophora</taxon>
    </lineage>
</organism>
<dbReference type="PRINTS" id="PR00385">
    <property type="entry name" value="P450"/>
</dbReference>
<keyword evidence="15" id="KW-1185">Reference proteome</keyword>
<comment type="pathway">
    <text evidence="3">Secondary metabolite biosynthesis; terpenoid biosynthesis.</text>
</comment>
<dbReference type="InterPro" id="IPR050121">
    <property type="entry name" value="Cytochrome_P450_monoxygenase"/>
</dbReference>
<protein>
    <submittedName>
        <fullName evidence="14">PAH-inducible cytochrome P450 monooxygenase PC-PAH 1</fullName>
    </submittedName>
</protein>
<evidence type="ECO:0000256" key="5">
    <source>
        <dbReference type="ARBA" id="ARBA00022617"/>
    </source>
</evidence>
<dbReference type="InterPro" id="IPR002403">
    <property type="entry name" value="Cyt_P450_E_grp-IV"/>
</dbReference>
<dbReference type="Gene3D" id="1.10.630.10">
    <property type="entry name" value="Cytochrome P450"/>
    <property type="match status" value="1"/>
</dbReference>
<dbReference type="AlphaFoldDB" id="A0A5M3MYL5"/>
<evidence type="ECO:0000256" key="8">
    <source>
        <dbReference type="ARBA" id="ARBA00022989"/>
    </source>
</evidence>
<name>A0A5M3MYL5_CONPW</name>
<dbReference type="KEGG" id="cput:CONPUDRAFT_119866"/>
<dbReference type="RefSeq" id="XP_007765972.1">
    <property type="nucleotide sequence ID" value="XM_007767782.1"/>
</dbReference>
<dbReference type="Pfam" id="PF00067">
    <property type="entry name" value="p450"/>
    <property type="match status" value="1"/>
</dbReference>
<dbReference type="GO" id="GO:0004497">
    <property type="term" value="F:monooxygenase activity"/>
    <property type="evidence" value="ECO:0007669"/>
    <property type="project" value="UniProtKB-KW"/>
</dbReference>
<evidence type="ECO:0000256" key="7">
    <source>
        <dbReference type="ARBA" id="ARBA00022723"/>
    </source>
</evidence>
<dbReference type="GO" id="GO:0016020">
    <property type="term" value="C:membrane"/>
    <property type="evidence" value="ECO:0007669"/>
    <property type="project" value="UniProtKB-SubCell"/>
</dbReference>
<evidence type="ECO:0000313" key="14">
    <source>
        <dbReference type="EMBL" id="EIW84209.1"/>
    </source>
</evidence>
<keyword evidence="10 13" id="KW-0408">Iron</keyword>
<evidence type="ECO:0000256" key="10">
    <source>
        <dbReference type="ARBA" id="ARBA00023004"/>
    </source>
</evidence>
<evidence type="ECO:0000256" key="6">
    <source>
        <dbReference type="ARBA" id="ARBA00022692"/>
    </source>
</evidence>
<dbReference type="InterPro" id="IPR036396">
    <property type="entry name" value="Cyt_P450_sf"/>
</dbReference>
<dbReference type="Proteomes" id="UP000053558">
    <property type="component" value="Unassembled WGS sequence"/>
</dbReference>
<proteinExistence type="inferred from homology"/>
<keyword evidence="8" id="KW-1133">Transmembrane helix</keyword>
<accession>A0A5M3MYL5</accession>
<dbReference type="GO" id="GO:0005506">
    <property type="term" value="F:iron ion binding"/>
    <property type="evidence" value="ECO:0007669"/>
    <property type="project" value="InterPro"/>
</dbReference>
<keyword evidence="11 14" id="KW-0503">Monooxygenase</keyword>
<sequence>MQIRESPEVGELEFKWVREYGYTWRTKGCFGSDVIWTADPKALQYVYQTSGYRFSKTKLSNETAKLMMGPGIVVASAHEHPRHRRVMNPAFSAAQVRSFLPTFKMIAGKLVQKWKDQLQTDDQSGATIDVSKGLSRMSMDIIGEAAFNHQLNTLEGHQNELSDALDHLFIDTIPYPRAWDLMWKATWDWIPSPLLLWIKYIPTKEYSNFAHYRNTSTRVGKQLLNAGATEDKSKDVLSILVRANAAEDARGRLAEPELLSQISTLLLAGQDTSSSTLTWSLYELARHPEDQQKVRDEVLAARERVRERGLEDISPADLDGMPFTNAVIKETLRLHPIVPTLMRQADYDDVLPLAQPIVTRTGEKISEIPLPKGTQITASIASYNRNPEVWGQDADEWNPMRFLNQKTGKANVGVFANLMTFCKNPDLYYVFYAHPLLAGGIRGCIGWRFAVLEIQAVLTEMLENFKFGIDKDVEVIRLNAGLMMPLVKGRETEGVLMPLKVSAL</sequence>
<comment type="similarity">
    <text evidence="4">Belongs to the cytochrome P450 family.</text>
</comment>
<feature type="binding site" description="axial binding residue" evidence="13">
    <location>
        <position position="444"/>
    </location>
    <ligand>
        <name>heme</name>
        <dbReference type="ChEBI" id="CHEBI:30413"/>
    </ligand>
    <ligandPart>
        <name>Fe</name>
        <dbReference type="ChEBI" id="CHEBI:18248"/>
    </ligandPart>
</feature>
<keyword evidence="6" id="KW-0812">Transmembrane</keyword>
<evidence type="ECO:0000256" key="11">
    <source>
        <dbReference type="ARBA" id="ARBA00023033"/>
    </source>
</evidence>
<dbReference type="GO" id="GO:0016705">
    <property type="term" value="F:oxidoreductase activity, acting on paired donors, with incorporation or reduction of molecular oxygen"/>
    <property type="evidence" value="ECO:0007669"/>
    <property type="project" value="InterPro"/>
</dbReference>
<keyword evidence="7 13" id="KW-0479">Metal-binding</keyword>
<evidence type="ECO:0000256" key="3">
    <source>
        <dbReference type="ARBA" id="ARBA00004721"/>
    </source>
</evidence>
<evidence type="ECO:0000256" key="12">
    <source>
        <dbReference type="ARBA" id="ARBA00023136"/>
    </source>
</evidence>
<keyword evidence="5 13" id="KW-0349">Heme</keyword>
<evidence type="ECO:0000256" key="4">
    <source>
        <dbReference type="ARBA" id="ARBA00010617"/>
    </source>
</evidence>
<evidence type="ECO:0000256" key="13">
    <source>
        <dbReference type="PIRSR" id="PIRSR602403-1"/>
    </source>
</evidence>